<keyword evidence="4" id="KW-0735">Signal-anchor</keyword>
<dbReference type="InterPro" id="IPR038702">
    <property type="entry name" value="Na/K_ATPase_sub_beta_sf"/>
</dbReference>
<dbReference type="PANTHER" id="PTHR11523">
    <property type="entry name" value="SODIUM/POTASSIUM-DEPENDENT ATPASE BETA SUBUNIT"/>
    <property type="match status" value="1"/>
</dbReference>
<accession>A0A7F5RNS3</accession>
<evidence type="ECO:0000313" key="9">
    <source>
        <dbReference type="Proteomes" id="UP000192223"/>
    </source>
</evidence>
<comment type="subcellular location">
    <subcellularLocation>
        <location evidence="1">Membrane</location>
        <topology evidence="1">Single-pass type II membrane protein</topology>
    </subcellularLocation>
</comment>
<gene>
    <name evidence="10" type="primary">LOC108737426</name>
</gene>
<feature type="transmembrane region" description="Helical" evidence="8">
    <location>
        <begin position="60"/>
        <end position="85"/>
    </location>
</feature>
<evidence type="ECO:0000256" key="1">
    <source>
        <dbReference type="ARBA" id="ARBA00004606"/>
    </source>
</evidence>
<dbReference type="OrthoDB" id="6745035at2759"/>
<dbReference type="GO" id="GO:0001671">
    <property type="term" value="F:ATPase activator activity"/>
    <property type="evidence" value="ECO:0007669"/>
    <property type="project" value="TreeGrafter"/>
</dbReference>
<dbReference type="GO" id="GO:0006883">
    <property type="term" value="P:intracellular sodium ion homeostasis"/>
    <property type="evidence" value="ECO:0007669"/>
    <property type="project" value="TreeGrafter"/>
</dbReference>
<dbReference type="GO" id="GO:0005890">
    <property type="term" value="C:sodium:potassium-exchanging ATPase complex"/>
    <property type="evidence" value="ECO:0007669"/>
    <property type="project" value="InterPro"/>
</dbReference>
<dbReference type="AlphaFoldDB" id="A0A7F5RNS3"/>
<feature type="compositionally biased region" description="Polar residues" evidence="7">
    <location>
        <begin position="1"/>
        <end position="21"/>
    </location>
</feature>
<evidence type="ECO:0000256" key="8">
    <source>
        <dbReference type="SAM" id="Phobius"/>
    </source>
</evidence>
<evidence type="ECO:0000256" key="7">
    <source>
        <dbReference type="SAM" id="MobiDB-lite"/>
    </source>
</evidence>
<sequence length="294" mass="34174">MTSQERITQSIRNSGTSSYYSRRTAPGPHESRWRRFKNYLYDKETKYVCGRSGISWVKIIGYYVLFITGVSCLFSFILGITLYMIERSPVPLMPKTKYLMENPPGFTFLPNKYPEMPLIWYYNGIESSVHSKTVNDFFEVYDDAVSKNADNYVDCEKENPKDHNKSCIFRRDALGPCAQPTYGSKSPCIYLKLNKHPGWVPKYYGALPDKMPEELKKLIKASTNRKKIWVYCHPNKPADEDHLGNISYYPNQEIQEYYFPFNFQKYYLSPVVAVQINDVEPFGGDYRGITTRSG</sequence>
<dbReference type="Pfam" id="PF00287">
    <property type="entry name" value="Na_K-ATPase"/>
    <property type="match status" value="1"/>
</dbReference>
<dbReference type="RefSeq" id="XP_025837470.1">
    <property type="nucleotide sequence ID" value="XM_025981685.1"/>
</dbReference>
<dbReference type="GO" id="GO:0030007">
    <property type="term" value="P:intracellular potassium ion homeostasis"/>
    <property type="evidence" value="ECO:0007669"/>
    <property type="project" value="TreeGrafter"/>
</dbReference>
<keyword evidence="9" id="KW-1185">Reference proteome</keyword>
<keyword evidence="5 8" id="KW-1133">Transmembrane helix</keyword>
<reference evidence="10" key="1">
    <citation type="submission" date="2025-08" db="UniProtKB">
        <authorList>
            <consortium name="RefSeq"/>
        </authorList>
    </citation>
    <scope>IDENTIFICATION</scope>
    <source>
        <tissue evidence="10">Entire body</tissue>
    </source>
</reference>
<name>A0A7F5RNS3_AGRPL</name>
<protein>
    <submittedName>
        <fullName evidence="10">Sodium/potassium-transporting ATPase subunit beta-like</fullName>
    </submittedName>
</protein>
<dbReference type="KEGG" id="apln:108737426"/>
<dbReference type="GO" id="GO:0036376">
    <property type="term" value="P:sodium ion export across plasma membrane"/>
    <property type="evidence" value="ECO:0007669"/>
    <property type="project" value="TreeGrafter"/>
</dbReference>
<evidence type="ECO:0000256" key="2">
    <source>
        <dbReference type="ARBA" id="ARBA00005876"/>
    </source>
</evidence>
<dbReference type="InterPro" id="IPR000402">
    <property type="entry name" value="Na/K_ATPase_sub_beta"/>
</dbReference>
<organism evidence="9 10">
    <name type="scientific">Agrilus planipennis</name>
    <name type="common">Emerald ash borer</name>
    <name type="synonym">Agrilus marcopoli</name>
    <dbReference type="NCBI Taxonomy" id="224129"/>
    <lineage>
        <taxon>Eukaryota</taxon>
        <taxon>Metazoa</taxon>
        <taxon>Ecdysozoa</taxon>
        <taxon>Arthropoda</taxon>
        <taxon>Hexapoda</taxon>
        <taxon>Insecta</taxon>
        <taxon>Pterygota</taxon>
        <taxon>Neoptera</taxon>
        <taxon>Endopterygota</taxon>
        <taxon>Coleoptera</taxon>
        <taxon>Polyphaga</taxon>
        <taxon>Elateriformia</taxon>
        <taxon>Buprestoidea</taxon>
        <taxon>Buprestidae</taxon>
        <taxon>Agrilinae</taxon>
        <taxon>Agrilus</taxon>
    </lineage>
</organism>
<evidence type="ECO:0000256" key="5">
    <source>
        <dbReference type="ARBA" id="ARBA00022989"/>
    </source>
</evidence>
<keyword evidence="6 8" id="KW-0472">Membrane</keyword>
<keyword evidence="3 8" id="KW-0812">Transmembrane</keyword>
<evidence type="ECO:0000256" key="3">
    <source>
        <dbReference type="ARBA" id="ARBA00022692"/>
    </source>
</evidence>
<evidence type="ECO:0000313" key="10">
    <source>
        <dbReference type="RefSeq" id="XP_025837470.1"/>
    </source>
</evidence>
<dbReference type="PANTHER" id="PTHR11523:SF28">
    <property type="entry name" value="NA_K-ATPASE BETA SUBUNIT ISOFORM 4-RELATED"/>
    <property type="match status" value="1"/>
</dbReference>
<dbReference type="GO" id="GO:1990573">
    <property type="term" value="P:potassium ion import across plasma membrane"/>
    <property type="evidence" value="ECO:0007669"/>
    <property type="project" value="TreeGrafter"/>
</dbReference>
<proteinExistence type="inferred from homology"/>
<dbReference type="InParanoid" id="A0A7F5RNS3"/>
<comment type="similarity">
    <text evidence="2">Belongs to the X(+)/potassium ATPases subunit beta family.</text>
</comment>
<dbReference type="GeneID" id="108737426"/>
<feature type="region of interest" description="Disordered" evidence="7">
    <location>
        <begin position="1"/>
        <end position="29"/>
    </location>
</feature>
<dbReference type="Proteomes" id="UP000192223">
    <property type="component" value="Unplaced"/>
</dbReference>
<dbReference type="Gene3D" id="2.60.40.1660">
    <property type="entry name" value="Na, k-atpase alpha subunit"/>
    <property type="match status" value="1"/>
</dbReference>
<evidence type="ECO:0000256" key="6">
    <source>
        <dbReference type="ARBA" id="ARBA00023136"/>
    </source>
</evidence>
<evidence type="ECO:0000256" key="4">
    <source>
        <dbReference type="ARBA" id="ARBA00022968"/>
    </source>
</evidence>